<dbReference type="STRING" id="47428.A0A284R0B8"/>
<evidence type="ECO:0000259" key="7">
    <source>
        <dbReference type="PROSITE" id="PS50157"/>
    </source>
</evidence>
<dbReference type="OrthoDB" id="6077919at2759"/>
<evidence type="ECO:0000313" key="8">
    <source>
        <dbReference type="EMBL" id="SJL02168.1"/>
    </source>
</evidence>
<reference evidence="9" key="1">
    <citation type="journal article" date="2017" name="Nat. Ecol. Evol.">
        <title>Genome expansion and lineage-specific genetic innovations in the forest pathogenic fungi Armillaria.</title>
        <authorList>
            <person name="Sipos G."/>
            <person name="Prasanna A.N."/>
            <person name="Walter M.C."/>
            <person name="O'Connor E."/>
            <person name="Balint B."/>
            <person name="Krizsan K."/>
            <person name="Kiss B."/>
            <person name="Hess J."/>
            <person name="Varga T."/>
            <person name="Slot J."/>
            <person name="Riley R."/>
            <person name="Boka B."/>
            <person name="Rigling D."/>
            <person name="Barry K."/>
            <person name="Lee J."/>
            <person name="Mihaltcheva S."/>
            <person name="LaButti K."/>
            <person name="Lipzen A."/>
            <person name="Waldron R."/>
            <person name="Moloney N.M."/>
            <person name="Sperisen C."/>
            <person name="Kredics L."/>
            <person name="Vagvoelgyi C."/>
            <person name="Patrignani A."/>
            <person name="Fitzpatrick D."/>
            <person name="Nagy I."/>
            <person name="Doyle S."/>
            <person name="Anderson J.B."/>
            <person name="Grigoriev I.V."/>
            <person name="Gueldener U."/>
            <person name="Muensterkoetter M."/>
            <person name="Nagy L.G."/>
        </authorList>
    </citation>
    <scope>NUCLEOTIDE SEQUENCE [LARGE SCALE GENOMIC DNA]</scope>
    <source>
        <strain evidence="9">C18/9</strain>
    </source>
</reference>
<keyword evidence="6" id="KW-0812">Transmembrane</keyword>
<keyword evidence="4" id="KW-0862">Zinc</keyword>
<dbReference type="GO" id="GO:0005634">
    <property type="term" value="C:nucleus"/>
    <property type="evidence" value="ECO:0007669"/>
    <property type="project" value="TreeGrafter"/>
</dbReference>
<organism evidence="8 9">
    <name type="scientific">Armillaria ostoyae</name>
    <name type="common">Armillaria root rot fungus</name>
    <dbReference type="NCBI Taxonomy" id="47428"/>
    <lineage>
        <taxon>Eukaryota</taxon>
        <taxon>Fungi</taxon>
        <taxon>Dikarya</taxon>
        <taxon>Basidiomycota</taxon>
        <taxon>Agaricomycotina</taxon>
        <taxon>Agaricomycetes</taxon>
        <taxon>Agaricomycetidae</taxon>
        <taxon>Agaricales</taxon>
        <taxon>Marasmiineae</taxon>
        <taxon>Physalacriaceae</taxon>
        <taxon>Armillaria</taxon>
    </lineage>
</organism>
<evidence type="ECO:0000256" key="6">
    <source>
        <dbReference type="SAM" id="Phobius"/>
    </source>
</evidence>
<dbReference type="EMBL" id="FUEG01000003">
    <property type="protein sequence ID" value="SJL02168.1"/>
    <property type="molecule type" value="Genomic_DNA"/>
</dbReference>
<dbReference type="InterPro" id="IPR013087">
    <property type="entry name" value="Znf_C2H2_type"/>
</dbReference>
<evidence type="ECO:0000256" key="3">
    <source>
        <dbReference type="ARBA" id="ARBA00022771"/>
    </source>
</evidence>
<protein>
    <recommendedName>
        <fullName evidence="7">C2H2-type domain-containing protein</fullName>
    </recommendedName>
</protein>
<keyword evidence="1" id="KW-0479">Metal-binding</keyword>
<dbReference type="SMART" id="SM00355">
    <property type="entry name" value="ZnF_C2H2"/>
    <property type="match status" value="6"/>
</dbReference>
<keyword evidence="3 5" id="KW-0863">Zinc-finger</keyword>
<gene>
    <name evidence="8" type="ORF">ARMOST_05494</name>
</gene>
<dbReference type="AlphaFoldDB" id="A0A284R0B8"/>
<dbReference type="PANTHER" id="PTHR24409">
    <property type="entry name" value="ZINC FINGER PROTEIN 142"/>
    <property type="match status" value="1"/>
</dbReference>
<dbReference type="OMA" id="RDQHLAN"/>
<proteinExistence type="predicted"/>
<keyword evidence="6" id="KW-1133">Transmembrane helix</keyword>
<evidence type="ECO:0000256" key="5">
    <source>
        <dbReference type="PROSITE-ProRule" id="PRU00042"/>
    </source>
</evidence>
<feature type="domain" description="C2H2-type" evidence="7">
    <location>
        <begin position="321"/>
        <end position="351"/>
    </location>
</feature>
<evidence type="ECO:0000313" key="9">
    <source>
        <dbReference type="Proteomes" id="UP000219338"/>
    </source>
</evidence>
<dbReference type="PROSITE" id="PS00028">
    <property type="entry name" value="ZINC_FINGER_C2H2_1"/>
    <property type="match status" value="1"/>
</dbReference>
<name>A0A284R0B8_ARMOS</name>
<evidence type="ECO:0000256" key="4">
    <source>
        <dbReference type="ARBA" id="ARBA00022833"/>
    </source>
</evidence>
<accession>A0A284R0B8</accession>
<dbReference type="GO" id="GO:0008270">
    <property type="term" value="F:zinc ion binding"/>
    <property type="evidence" value="ECO:0007669"/>
    <property type="project" value="UniProtKB-KW"/>
</dbReference>
<keyword evidence="6" id="KW-0472">Membrane</keyword>
<keyword evidence="2" id="KW-0677">Repeat</keyword>
<evidence type="ECO:0000256" key="1">
    <source>
        <dbReference type="ARBA" id="ARBA00022723"/>
    </source>
</evidence>
<dbReference type="GO" id="GO:0000977">
    <property type="term" value="F:RNA polymerase II transcription regulatory region sequence-specific DNA binding"/>
    <property type="evidence" value="ECO:0007669"/>
    <property type="project" value="TreeGrafter"/>
</dbReference>
<feature type="transmembrane region" description="Helical" evidence="6">
    <location>
        <begin position="43"/>
        <end position="60"/>
    </location>
</feature>
<dbReference type="GO" id="GO:0000981">
    <property type="term" value="F:DNA-binding transcription factor activity, RNA polymerase II-specific"/>
    <property type="evidence" value="ECO:0007669"/>
    <property type="project" value="TreeGrafter"/>
</dbReference>
<feature type="transmembrane region" description="Helical" evidence="6">
    <location>
        <begin position="20"/>
        <end position="37"/>
    </location>
</feature>
<evidence type="ECO:0000256" key="2">
    <source>
        <dbReference type="ARBA" id="ARBA00022737"/>
    </source>
</evidence>
<dbReference type="Proteomes" id="UP000219338">
    <property type="component" value="Unassembled WGS sequence"/>
</dbReference>
<sequence>MSTASWSLSRIYRHSRTQYVLQFLLFCFAITAVLGAYRSNPIHVTVFGILAAIIGLVAVVQGRGAAKGLSTQSWDLEEVDSGDRAILNLPGQMLRVVDSMDRQVAVMEPIQTDSMQVTLSQWISSDRYLPPHFALRSASKGPAGGRYISDPDDDESSGADEPYECNVCGVEKHYTIQSFRNHCRRKGHAYCGKCTRSFIDEGARSQHFQNAEAHRRDSGYDCDSYECDVCDAEFSSLRLFRDHCRRKGHGFCADCKRSFIDKHARDQHLANAAVHDDDTDLSTDNSDSSDEDFELQCNVCGTDRRFSSLGFRDHCQALGHKLCEKCNRSFNDSQALKQHLHNSVAHLKPRKSR</sequence>
<dbReference type="PROSITE" id="PS50157">
    <property type="entry name" value="ZINC_FINGER_C2H2_2"/>
    <property type="match status" value="1"/>
</dbReference>
<keyword evidence="9" id="KW-1185">Reference proteome</keyword>
<dbReference type="PANTHER" id="PTHR24409:SF295">
    <property type="entry name" value="AZ2-RELATED"/>
    <property type="match status" value="1"/>
</dbReference>